<evidence type="ECO:0000256" key="2">
    <source>
        <dbReference type="ARBA" id="ARBA00005417"/>
    </source>
</evidence>
<reference evidence="11 12" key="1">
    <citation type="submission" date="2020-04" db="EMBL/GenBank/DDBJ databases">
        <title>FDA dAtabase for Regulatory Grade micrObial Sequences (FDA-ARGOS): Supporting development and validation of Infectious Disease Dx tests.</title>
        <authorList>
            <person name="Sciortino C."/>
            <person name="Tallon L."/>
            <person name="Sadzewicz L."/>
            <person name="Vavikolanu K."/>
            <person name="Mehta A."/>
            <person name="Aluvathingal J."/>
            <person name="Nadendla S."/>
            <person name="Nandy P."/>
            <person name="Geyer C."/>
            <person name="Yan Y."/>
            <person name="Sichtig H."/>
        </authorList>
    </citation>
    <scope>NUCLEOTIDE SEQUENCE [LARGE SCALE GENOMIC DNA]</scope>
    <source>
        <strain evidence="11 12">FDAARGOS_633</strain>
        <plasmid evidence="11 12">unnamed1</plasmid>
    </source>
</reference>
<feature type="transmembrane region" description="Helical" evidence="8">
    <location>
        <begin position="51"/>
        <end position="77"/>
    </location>
</feature>
<dbReference type="InterPro" id="IPR011527">
    <property type="entry name" value="ABC1_TM_dom"/>
</dbReference>
<evidence type="ECO:0000256" key="6">
    <source>
        <dbReference type="ARBA" id="ARBA00022989"/>
    </source>
</evidence>
<feature type="domain" description="ABC transmembrane type-1" evidence="10">
    <location>
        <begin position="57"/>
        <end position="341"/>
    </location>
</feature>
<dbReference type="PROSITE" id="PS50893">
    <property type="entry name" value="ABC_TRANSPORTER_2"/>
    <property type="match status" value="1"/>
</dbReference>
<proteinExistence type="inferred from homology"/>
<dbReference type="SMART" id="SM00382">
    <property type="entry name" value="AAA"/>
    <property type="match status" value="1"/>
</dbReference>
<evidence type="ECO:0000256" key="4">
    <source>
        <dbReference type="ARBA" id="ARBA00022741"/>
    </source>
</evidence>
<dbReference type="Gene3D" id="1.20.1560.10">
    <property type="entry name" value="ABC transporter type 1, transmembrane domain"/>
    <property type="match status" value="1"/>
</dbReference>
<dbReference type="SUPFAM" id="SSF90123">
    <property type="entry name" value="ABC transporter transmembrane region"/>
    <property type="match status" value="1"/>
</dbReference>
<evidence type="ECO:0000256" key="3">
    <source>
        <dbReference type="ARBA" id="ARBA00022692"/>
    </source>
</evidence>
<dbReference type="InterPro" id="IPR036640">
    <property type="entry name" value="ABC1_TM_sf"/>
</dbReference>
<evidence type="ECO:0000259" key="10">
    <source>
        <dbReference type="PROSITE" id="PS50929"/>
    </source>
</evidence>
<dbReference type="InterPro" id="IPR003593">
    <property type="entry name" value="AAA+_ATPase"/>
</dbReference>
<name>A0A6H0ZIX5_9HYPH</name>
<feature type="transmembrane region" description="Helical" evidence="8">
    <location>
        <begin position="200"/>
        <end position="220"/>
    </location>
</feature>
<dbReference type="PROSITE" id="PS00211">
    <property type="entry name" value="ABC_TRANSPORTER_1"/>
    <property type="match status" value="1"/>
</dbReference>
<dbReference type="InterPro" id="IPR017871">
    <property type="entry name" value="ABC_transporter-like_CS"/>
</dbReference>
<dbReference type="Pfam" id="PF00005">
    <property type="entry name" value="ABC_tran"/>
    <property type="match status" value="1"/>
</dbReference>
<dbReference type="PROSITE" id="PS50929">
    <property type="entry name" value="ABC_TM1F"/>
    <property type="match status" value="1"/>
</dbReference>
<dbReference type="InterPro" id="IPR027417">
    <property type="entry name" value="P-loop_NTPase"/>
</dbReference>
<comment type="similarity">
    <text evidence="2">Belongs to the ABC transporter superfamily.</text>
</comment>
<keyword evidence="11" id="KW-0614">Plasmid</keyword>
<feature type="transmembrane region" description="Helical" evidence="8">
    <location>
        <begin position="176"/>
        <end position="194"/>
    </location>
</feature>
<dbReference type="PANTHER" id="PTHR24221:SF654">
    <property type="entry name" value="ATP-BINDING CASSETTE SUB-FAMILY B MEMBER 6"/>
    <property type="match status" value="1"/>
</dbReference>
<keyword evidence="5 11" id="KW-0067">ATP-binding</keyword>
<dbReference type="EMBL" id="CP050897">
    <property type="protein sequence ID" value="QIX19901.1"/>
    <property type="molecule type" value="Genomic_DNA"/>
</dbReference>
<evidence type="ECO:0000313" key="11">
    <source>
        <dbReference type="EMBL" id="QIX19901.1"/>
    </source>
</evidence>
<dbReference type="GO" id="GO:0140359">
    <property type="term" value="F:ABC-type transporter activity"/>
    <property type="evidence" value="ECO:0007669"/>
    <property type="project" value="InterPro"/>
</dbReference>
<feature type="domain" description="ABC transporter" evidence="9">
    <location>
        <begin position="370"/>
        <end position="588"/>
    </location>
</feature>
<evidence type="ECO:0000313" key="12">
    <source>
        <dbReference type="Proteomes" id="UP000500870"/>
    </source>
</evidence>
<dbReference type="InterPro" id="IPR003439">
    <property type="entry name" value="ABC_transporter-like_ATP-bd"/>
</dbReference>
<dbReference type="Proteomes" id="UP000500870">
    <property type="component" value="Plasmid unnamed1"/>
</dbReference>
<feature type="transmembrane region" description="Helical" evidence="8">
    <location>
        <begin position="280"/>
        <end position="300"/>
    </location>
</feature>
<accession>A0A6H0ZIX5</accession>
<organism evidence="11 12">
    <name type="scientific">Agrobacterium pusense</name>
    <dbReference type="NCBI Taxonomy" id="648995"/>
    <lineage>
        <taxon>Bacteria</taxon>
        <taxon>Pseudomonadati</taxon>
        <taxon>Pseudomonadota</taxon>
        <taxon>Alphaproteobacteria</taxon>
        <taxon>Hyphomicrobiales</taxon>
        <taxon>Rhizobiaceae</taxon>
        <taxon>Rhizobium/Agrobacterium group</taxon>
        <taxon>Agrobacterium</taxon>
    </lineage>
</organism>
<geneLocation type="plasmid" evidence="11 12">
    <name>unnamed1</name>
</geneLocation>
<evidence type="ECO:0000259" key="9">
    <source>
        <dbReference type="PROSITE" id="PS50893"/>
    </source>
</evidence>
<evidence type="ECO:0000256" key="5">
    <source>
        <dbReference type="ARBA" id="ARBA00022840"/>
    </source>
</evidence>
<dbReference type="GO" id="GO:0016887">
    <property type="term" value="F:ATP hydrolysis activity"/>
    <property type="evidence" value="ECO:0007669"/>
    <property type="project" value="InterPro"/>
</dbReference>
<dbReference type="GO" id="GO:0005886">
    <property type="term" value="C:plasma membrane"/>
    <property type="evidence" value="ECO:0007669"/>
    <property type="project" value="UniProtKB-SubCell"/>
</dbReference>
<dbReference type="Pfam" id="PF00664">
    <property type="entry name" value="ABC_membrane"/>
    <property type="match status" value="1"/>
</dbReference>
<dbReference type="RefSeq" id="WP_137040031.1">
    <property type="nucleotide sequence ID" value="NZ_CP050897.1"/>
</dbReference>
<evidence type="ECO:0000256" key="8">
    <source>
        <dbReference type="SAM" id="Phobius"/>
    </source>
</evidence>
<dbReference type="GO" id="GO:0005524">
    <property type="term" value="F:ATP binding"/>
    <property type="evidence" value="ECO:0007669"/>
    <property type="project" value="UniProtKB-KW"/>
</dbReference>
<feature type="transmembrane region" description="Helical" evidence="8">
    <location>
        <begin position="89"/>
        <end position="107"/>
    </location>
</feature>
<keyword evidence="4" id="KW-0547">Nucleotide-binding</keyword>
<gene>
    <name evidence="11" type="ORF">FOB41_01565</name>
</gene>
<dbReference type="Gene3D" id="3.40.50.300">
    <property type="entry name" value="P-loop containing nucleotide triphosphate hydrolases"/>
    <property type="match status" value="1"/>
</dbReference>
<dbReference type="AlphaFoldDB" id="A0A6H0ZIX5"/>
<keyword evidence="3 8" id="KW-0812">Transmembrane</keyword>
<dbReference type="PANTHER" id="PTHR24221">
    <property type="entry name" value="ATP-BINDING CASSETTE SUB-FAMILY B"/>
    <property type="match status" value="1"/>
</dbReference>
<comment type="subcellular location">
    <subcellularLocation>
        <location evidence="1">Cell membrane</location>
        <topology evidence="1">Multi-pass membrane protein</topology>
    </subcellularLocation>
</comment>
<dbReference type="InterPro" id="IPR039421">
    <property type="entry name" value="Type_1_exporter"/>
</dbReference>
<keyword evidence="7 8" id="KW-0472">Membrane</keyword>
<evidence type="ECO:0000256" key="7">
    <source>
        <dbReference type="ARBA" id="ARBA00023136"/>
    </source>
</evidence>
<keyword evidence="6 8" id="KW-1133">Transmembrane helix</keyword>
<sequence>MKLLKDWLAMNIAQRPSASLSGFDESPGQVDQKAAAKALLRSIVALQSSRTIFVFLFLSIVLSFLASVLLAISPVLFSKAVDALSSESTVTSGALIFVLLSLIALGISKFLTEQRWLIYQPAENRILNSVRETYLQHLLNLPVSFHVNRSMGRLDSIVGQGLAGIQTLSGMVFTQLSPLIFEILITSAAVFTFVDADISAIILATIVFYVLTLVIGAEWASRRLKMALNVSIEAQGAAGDAILNAEGIKTLVIEDEIVRSYRERLHDVHLRFRKFYFSRGFLGITLSAVLLCGFAAALWLSATRAVLGELSVGALVLTNTYILQLFRTMEGFSFSYRDTRQSFESVKRFLEVFAEDRDADQRSLGPVDALSAIDIDKVSYKYPDGRWALRNASLRVEKGKITALLGKSGSGKSTLVRLVLKSLPLSEGNIRANGVDINELNGLELRRKIAVVPQDAVMFRESLGFNISLSSNPDQRKMEAAVRAAEIADLVLGLPDGYDTEIGERGFKLSGGERQRLAIARAIYRDADILIFDEATSALDERTKAEILNLIRSLSVSRGILLITHDQAVAAIADTIVALDREKDQNSLPT</sequence>
<evidence type="ECO:0000256" key="1">
    <source>
        <dbReference type="ARBA" id="ARBA00004651"/>
    </source>
</evidence>
<protein>
    <submittedName>
        <fullName evidence="11">ABC transporter ATP-binding protein</fullName>
    </submittedName>
</protein>
<dbReference type="SUPFAM" id="SSF52540">
    <property type="entry name" value="P-loop containing nucleoside triphosphate hydrolases"/>
    <property type="match status" value="1"/>
</dbReference>